<comment type="caution">
    <text evidence="2">The sequence shown here is derived from an EMBL/GenBank/DDBJ whole genome shotgun (WGS) entry which is preliminary data.</text>
</comment>
<dbReference type="EMBL" id="VOXD01000040">
    <property type="protein sequence ID" value="TXF86330.1"/>
    <property type="molecule type" value="Genomic_DNA"/>
</dbReference>
<name>A0A5C7F9V3_9BACT</name>
<accession>A0A5C7F9V3</accession>
<organism evidence="2 3">
    <name type="scientific">Neolewinella aurantiaca</name>
    <dbReference type="NCBI Taxonomy" id="2602767"/>
    <lineage>
        <taxon>Bacteria</taxon>
        <taxon>Pseudomonadati</taxon>
        <taxon>Bacteroidota</taxon>
        <taxon>Saprospiria</taxon>
        <taxon>Saprospirales</taxon>
        <taxon>Lewinellaceae</taxon>
        <taxon>Neolewinella</taxon>
    </lineage>
</organism>
<protein>
    <submittedName>
        <fullName evidence="2">Uncharacterized protein</fullName>
    </submittedName>
</protein>
<proteinExistence type="predicted"/>
<gene>
    <name evidence="2" type="ORF">FUA23_19620</name>
</gene>
<feature type="chain" id="PRO_5023022687" evidence="1">
    <location>
        <begin position="19"/>
        <end position="608"/>
    </location>
</feature>
<feature type="signal peptide" evidence="1">
    <location>
        <begin position="1"/>
        <end position="18"/>
    </location>
</feature>
<dbReference type="AlphaFoldDB" id="A0A5C7F9V3"/>
<dbReference type="PROSITE" id="PS51257">
    <property type="entry name" value="PROKAR_LIPOPROTEIN"/>
    <property type="match status" value="1"/>
</dbReference>
<keyword evidence="1" id="KW-0732">Signal</keyword>
<dbReference type="OrthoDB" id="9813735at2"/>
<keyword evidence="3" id="KW-1185">Reference proteome</keyword>
<evidence type="ECO:0000256" key="1">
    <source>
        <dbReference type="SAM" id="SignalP"/>
    </source>
</evidence>
<evidence type="ECO:0000313" key="2">
    <source>
        <dbReference type="EMBL" id="TXF86330.1"/>
    </source>
</evidence>
<reference evidence="2 3" key="1">
    <citation type="submission" date="2019-08" db="EMBL/GenBank/DDBJ databases">
        <title>Lewinella sp. strain SSH13 Genome sequencing and assembly.</title>
        <authorList>
            <person name="Kim I."/>
        </authorList>
    </citation>
    <scope>NUCLEOTIDE SEQUENCE [LARGE SCALE GENOMIC DNA]</scope>
    <source>
        <strain evidence="2 3">SSH13</strain>
    </source>
</reference>
<dbReference type="Proteomes" id="UP000321907">
    <property type="component" value="Unassembled WGS sequence"/>
</dbReference>
<sequence>MHRLILITSCLFSACLCAQHSSPTLISPQKADTWAATDALGRSLPGNAEVGDLDKEKYVGIFYFTWLGAHGHDKHSSPIQSEGVMPKEAGKDYKSPYDISKILAEHPDEPQYGPELAFHHWGEPYFGYYLSDDEWVITRHAQLLSDAGVDVIVFDVTNAVVYLPIALKICTVFSRLQQQGWAVPKVAFLTNTRHVETTEKLYAGFYERGLYEDLWFRWKGKPLLMGNPEGLPTEIARFFNFRRSWAWTEGQEWFGDGKDKWPWIDHYPQNYGWHDNPDTPEQIVVSTAQHPISNIGRSFHHGSQPPADSIDSGAGWFFAEQWKRALEVDPEFVFITGWNEWVAMRFTDGRAKEIMGKPIKKGETFFVDQYNEEFSRDIEPMKGGFGDNYYYQMIDGIRKFKGARPLVQSAVDPARIILDGSFNDWDDALHVYHDHTGDITDRHHPGWGSIDAYTNASGRNDLLESRLVETNDTLSFYLRTAAGFSGGQLPHGLTLYLKTSQTPPGALGYDYRIMRSSVTIGEDPQLIIEKAVSSTRWTQIATLPYALTGNELELSLSKVHLPNPGKSLEFKWADAKESFNDPMSFYDQGDCAPNARFNYRYLLNSNNR</sequence>
<dbReference type="Gene3D" id="3.20.20.80">
    <property type="entry name" value="Glycosidases"/>
    <property type="match status" value="1"/>
</dbReference>
<dbReference type="RefSeq" id="WP_147932477.1">
    <property type="nucleotide sequence ID" value="NZ_VOXD01000040.1"/>
</dbReference>
<evidence type="ECO:0000313" key="3">
    <source>
        <dbReference type="Proteomes" id="UP000321907"/>
    </source>
</evidence>